<keyword evidence="2 5" id="KW-0645">Protease</keyword>
<dbReference type="InterPro" id="IPR006637">
    <property type="entry name" value="ChW"/>
</dbReference>
<feature type="active site" description="Charge relay system" evidence="5">
    <location>
        <position position="219"/>
    </location>
</feature>
<sequence>MKRNFNKRFMLIIVSIIVLCLLSGSGIMAEDLVNENKETIFNENQETLVDNSKEATTCINSLEEIPDINIEENSDRQVVIIYANSGENNVKSLALNTKAIQSGKKVSERVDLLELRDGISVDDFISQLKTNPDVLAVDQNQVIKVSALPNDTYIQSGDAWQFEKIGAGKTWDKVFNNEPVVVAVIDSGLNVSHPDLEGRIAAGYDYVNDTADVIDMAGHGTMVSGCIAAVNNNGIGIAGVAGMADIRIAPYRTGGVNKEDRDLQLAYICAAIIDAASRPEVKVINMSFGGYNNFATLKTAVADAADAGKILVSAAGNEGDLVQYAGKYSYPASYENVISVAATTNLNGSAAFSQYNNQVDLSAPGLELYTTTMNGGYAIASGTSFSAPIISGACAVLKAVNANLSASEVEKSLKDTALDLGNTGRDNYFGNGLVRLDAAVESISPAIPTEDLSTTYRTHVENIGWQSWRDKGAISGTSGQSLRLEGIEIKINTSGYDLGVQYQTHVENIGWQGFQSDGNMSGTTGRSLRLEAIQIQLTGTDNRSFDVYYQVHAQNYGWLDWAKNGESAGTEGKSLRLEAIKIVVVPKGNPAPGPTAQPFVK</sequence>
<dbReference type="InterPro" id="IPR023827">
    <property type="entry name" value="Peptidase_S8_Asp-AS"/>
</dbReference>
<comment type="similarity">
    <text evidence="1 5 6">Belongs to the peptidase S8 family.</text>
</comment>
<dbReference type="InterPro" id="IPR000209">
    <property type="entry name" value="Peptidase_S8/S53_dom"/>
</dbReference>
<dbReference type="Pfam" id="PF07538">
    <property type="entry name" value="ChW"/>
    <property type="match status" value="3"/>
</dbReference>
<keyword evidence="4 5" id="KW-0720">Serine protease</keyword>
<evidence type="ECO:0000259" key="7">
    <source>
        <dbReference type="Pfam" id="PF00082"/>
    </source>
</evidence>
<dbReference type="SUPFAM" id="SSF52743">
    <property type="entry name" value="Subtilisin-like"/>
    <property type="match status" value="1"/>
</dbReference>
<evidence type="ECO:0000256" key="6">
    <source>
        <dbReference type="RuleBase" id="RU003355"/>
    </source>
</evidence>
<dbReference type="AlphaFoldDB" id="A0A0L6U079"/>
<dbReference type="InterPro" id="IPR050131">
    <property type="entry name" value="Peptidase_S8_subtilisin-like"/>
</dbReference>
<dbReference type="Gene3D" id="3.40.50.200">
    <property type="entry name" value="Peptidase S8/S53 domain"/>
    <property type="match status" value="1"/>
</dbReference>
<evidence type="ECO:0000256" key="2">
    <source>
        <dbReference type="ARBA" id="ARBA00022670"/>
    </source>
</evidence>
<dbReference type="PANTHER" id="PTHR43806">
    <property type="entry name" value="PEPTIDASE S8"/>
    <property type="match status" value="1"/>
</dbReference>
<dbReference type="PROSITE" id="PS51892">
    <property type="entry name" value="SUBTILASE"/>
    <property type="match status" value="1"/>
</dbReference>
<proteinExistence type="inferred from homology"/>
<dbReference type="PROSITE" id="PS00138">
    <property type="entry name" value="SUBTILASE_SER"/>
    <property type="match status" value="1"/>
</dbReference>
<dbReference type="GO" id="GO:0004252">
    <property type="term" value="F:serine-type endopeptidase activity"/>
    <property type="evidence" value="ECO:0007669"/>
    <property type="project" value="UniProtKB-UniRule"/>
</dbReference>
<keyword evidence="9" id="KW-1185">Reference proteome</keyword>
<comment type="caution">
    <text evidence="8">The sequence shown here is derived from an EMBL/GenBank/DDBJ whole genome shotgun (WGS) entry which is preliminary data.</text>
</comment>
<name>A0A0L6U079_9FIRM</name>
<feature type="active site" description="Charge relay system" evidence="5">
    <location>
        <position position="384"/>
    </location>
</feature>
<dbReference type="Proteomes" id="UP000036873">
    <property type="component" value="Unassembled WGS sequence"/>
</dbReference>
<evidence type="ECO:0000256" key="5">
    <source>
        <dbReference type="PROSITE-ProRule" id="PRU01240"/>
    </source>
</evidence>
<dbReference type="PROSITE" id="PS00136">
    <property type="entry name" value="SUBTILASE_ASP"/>
    <property type="match status" value="1"/>
</dbReference>
<feature type="domain" description="Peptidase S8/S53" evidence="7">
    <location>
        <begin position="180"/>
        <end position="432"/>
    </location>
</feature>
<dbReference type="InterPro" id="IPR022398">
    <property type="entry name" value="Peptidase_S8_His-AS"/>
</dbReference>
<dbReference type="SMART" id="SM00728">
    <property type="entry name" value="ChW"/>
    <property type="match status" value="3"/>
</dbReference>
<dbReference type="EMBL" id="LGYO01000022">
    <property type="protein sequence ID" value="KNZ41916.1"/>
    <property type="molecule type" value="Genomic_DNA"/>
</dbReference>
<keyword evidence="3 5" id="KW-0378">Hydrolase</keyword>
<evidence type="ECO:0000313" key="8">
    <source>
        <dbReference type="EMBL" id="KNZ41916.1"/>
    </source>
</evidence>
<evidence type="ECO:0000256" key="4">
    <source>
        <dbReference type="ARBA" id="ARBA00022825"/>
    </source>
</evidence>
<dbReference type="InterPro" id="IPR015500">
    <property type="entry name" value="Peptidase_S8_subtilisin-rel"/>
</dbReference>
<reference evidence="9" key="1">
    <citation type="submission" date="2015-07" db="EMBL/GenBank/DDBJ databases">
        <title>Draft genome sequence of Acetobacterium bakii DSM 8293, a potential psychrophilic chemical producer through syngas fermentation.</title>
        <authorList>
            <person name="Song Y."/>
            <person name="Hwang S."/>
            <person name="Cho B.-K."/>
        </authorList>
    </citation>
    <scope>NUCLEOTIDE SEQUENCE [LARGE SCALE GENOMIC DNA]</scope>
    <source>
        <strain evidence="9">DSM 8239</strain>
    </source>
</reference>
<dbReference type="PANTHER" id="PTHR43806:SF11">
    <property type="entry name" value="CEREVISIN-RELATED"/>
    <property type="match status" value="1"/>
</dbReference>
<accession>A0A0L6U079</accession>
<dbReference type="PATRIC" id="fig|52689.4.peg.1190"/>
<evidence type="ECO:0000256" key="3">
    <source>
        <dbReference type="ARBA" id="ARBA00022801"/>
    </source>
</evidence>
<dbReference type="PRINTS" id="PR00723">
    <property type="entry name" value="SUBTILISIN"/>
</dbReference>
<dbReference type="GO" id="GO:0006508">
    <property type="term" value="P:proteolysis"/>
    <property type="evidence" value="ECO:0007669"/>
    <property type="project" value="UniProtKB-KW"/>
</dbReference>
<dbReference type="InterPro" id="IPR036852">
    <property type="entry name" value="Peptidase_S8/S53_dom_sf"/>
</dbReference>
<dbReference type="PROSITE" id="PS00137">
    <property type="entry name" value="SUBTILASE_HIS"/>
    <property type="match status" value="1"/>
</dbReference>
<evidence type="ECO:0000313" key="9">
    <source>
        <dbReference type="Proteomes" id="UP000036873"/>
    </source>
</evidence>
<protein>
    <recommendedName>
        <fullName evidence="7">Peptidase S8/S53 domain-containing protein</fullName>
    </recommendedName>
</protein>
<dbReference type="Pfam" id="PF00082">
    <property type="entry name" value="Peptidase_S8"/>
    <property type="match status" value="1"/>
</dbReference>
<dbReference type="InterPro" id="IPR023828">
    <property type="entry name" value="Peptidase_S8_Ser-AS"/>
</dbReference>
<feature type="active site" description="Charge relay system" evidence="5">
    <location>
        <position position="186"/>
    </location>
</feature>
<gene>
    <name evidence="8" type="ORF">AKG39_09895</name>
</gene>
<evidence type="ECO:0000256" key="1">
    <source>
        <dbReference type="ARBA" id="ARBA00011073"/>
    </source>
</evidence>
<dbReference type="STRING" id="52689.AKG39_09895"/>
<organism evidence="8 9">
    <name type="scientific">Acetobacterium bakii</name>
    <dbReference type="NCBI Taxonomy" id="52689"/>
    <lineage>
        <taxon>Bacteria</taxon>
        <taxon>Bacillati</taxon>
        <taxon>Bacillota</taxon>
        <taxon>Clostridia</taxon>
        <taxon>Eubacteriales</taxon>
        <taxon>Eubacteriaceae</taxon>
        <taxon>Acetobacterium</taxon>
    </lineage>
</organism>